<feature type="domain" description="Glycosyl hydrolase family 32 N-terminal" evidence="7">
    <location>
        <begin position="68"/>
        <end position="377"/>
    </location>
</feature>
<accession>A0ABX1H9S4</accession>
<comment type="similarity">
    <text evidence="1 4">Belongs to the glycosyl hydrolase 32 family.</text>
</comment>
<dbReference type="InterPro" id="IPR013148">
    <property type="entry name" value="Glyco_hydro_32_N"/>
</dbReference>
<evidence type="ECO:0000256" key="6">
    <source>
        <dbReference type="SAM" id="SignalP"/>
    </source>
</evidence>
<evidence type="ECO:0000313" key="10">
    <source>
        <dbReference type="Proteomes" id="UP000772196"/>
    </source>
</evidence>
<dbReference type="SMART" id="SM00640">
    <property type="entry name" value="Glyco_32"/>
    <property type="match status" value="1"/>
</dbReference>
<dbReference type="GO" id="GO:0016787">
    <property type="term" value="F:hydrolase activity"/>
    <property type="evidence" value="ECO:0007669"/>
    <property type="project" value="UniProtKB-KW"/>
</dbReference>
<sequence>MRRQRPFRHAPLRALLALAAGLALVLPLGGASPGAAAAPSEAAGSAAAAGPAAAEEPPGAEPYRPQFHFSPARNWMNDPNGLVHYDGEYHLFFQYNPEGNTWGNMSWGHAVSRDLVHWEELPLALPHDEREMVFSGSVVVDRENTSGFGSPENPAMVAVYTSHAKDGSRQAQSLAYSTDRGRTWTKYAGNPVLDIGARDFRDPKVQWHEPSRSWLMTVALPLEHKVRFYRSPDLRQWTELSDFGPAGAVDGVWECPDLFPMQVDGDPERTKWVLVVNLNPGGIAGGSGAQYFVGDFDGTRFTADPDQGTRWLDHGKDYYAAVSWDGDPEGRRHMIGWMNNWQYGEQIPTDPWRSAMSVPRTMGLGTVDGRPTLTQQPVAALDSLRLPDPVAVREVDVPEGSQPLAEGRGDGRTLDIEARFSPGDAEHFGLELRAGDGQKTVVGYDAAAGEVYVDRTHSGDTGFSPDFPGTQRAPLAVRDGEVRLRILLDASSVEVFGGAGESVLTDQIFPGAPEGVRLFAEGGTARLKSLDLHRLGTYRP</sequence>
<dbReference type="Gene3D" id="2.115.10.20">
    <property type="entry name" value="Glycosyl hydrolase domain, family 43"/>
    <property type="match status" value="1"/>
</dbReference>
<organism evidence="9 10">
    <name type="scientific">Streptomyces physcomitrii</name>
    <dbReference type="NCBI Taxonomy" id="2724184"/>
    <lineage>
        <taxon>Bacteria</taxon>
        <taxon>Bacillati</taxon>
        <taxon>Actinomycetota</taxon>
        <taxon>Actinomycetes</taxon>
        <taxon>Kitasatosporales</taxon>
        <taxon>Streptomycetaceae</taxon>
        <taxon>Streptomyces</taxon>
    </lineage>
</organism>
<dbReference type="InterPro" id="IPR018053">
    <property type="entry name" value="Glyco_hydro_32_AS"/>
</dbReference>
<comment type="caution">
    <text evidence="9">The sequence shown here is derived from an EMBL/GenBank/DDBJ whole genome shotgun (WGS) entry which is preliminary data.</text>
</comment>
<dbReference type="EMBL" id="JAAWWP010000022">
    <property type="protein sequence ID" value="NKI44797.1"/>
    <property type="molecule type" value="Genomic_DNA"/>
</dbReference>
<keyword evidence="6" id="KW-0732">Signal</keyword>
<dbReference type="RefSeq" id="WP_168543046.1">
    <property type="nucleotide sequence ID" value="NZ_JAAWWP010000022.1"/>
</dbReference>
<dbReference type="Gene3D" id="2.60.120.560">
    <property type="entry name" value="Exo-inulinase, domain 1"/>
    <property type="match status" value="1"/>
</dbReference>
<feature type="chain" id="PRO_5047465390" evidence="6">
    <location>
        <begin position="38"/>
        <end position="540"/>
    </location>
</feature>
<dbReference type="InterPro" id="IPR013320">
    <property type="entry name" value="ConA-like_dom_sf"/>
</dbReference>
<evidence type="ECO:0000256" key="2">
    <source>
        <dbReference type="ARBA" id="ARBA00022801"/>
    </source>
</evidence>
<dbReference type="InterPro" id="IPR006311">
    <property type="entry name" value="TAT_signal"/>
</dbReference>
<proteinExistence type="inferred from homology"/>
<dbReference type="PANTHER" id="PTHR42800:SF1">
    <property type="entry name" value="EXOINULINASE INUD (AFU_ORTHOLOGUE AFUA_5G00480)"/>
    <property type="match status" value="1"/>
</dbReference>
<dbReference type="Pfam" id="PF00251">
    <property type="entry name" value="Glyco_hydro_32N"/>
    <property type="match status" value="1"/>
</dbReference>
<name>A0ABX1H9S4_9ACTN</name>
<evidence type="ECO:0000313" key="9">
    <source>
        <dbReference type="EMBL" id="NKI44797.1"/>
    </source>
</evidence>
<keyword evidence="2 4" id="KW-0378">Hydrolase</keyword>
<feature type="signal peptide" evidence="6">
    <location>
        <begin position="1"/>
        <end position="37"/>
    </location>
</feature>
<dbReference type="PANTHER" id="PTHR42800">
    <property type="entry name" value="EXOINULINASE INUD (AFU_ORTHOLOGUE AFUA_5G00480)"/>
    <property type="match status" value="1"/>
</dbReference>
<feature type="compositionally biased region" description="Low complexity" evidence="5">
    <location>
        <begin position="47"/>
        <end position="57"/>
    </location>
</feature>
<protein>
    <submittedName>
        <fullName evidence="9">Glycoside hydrolase family 32 protein</fullName>
    </submittedName>
</protein>
<dbReference type="CDD" id="cd18622">
    <property type="entry name" value="GH32_Inu-like"/>
    <property type="match status" value="1"/>
</dbReference>
<feature type="region of interest" description="Disordered" evidence="5">
    <location>
        <begin position="47"/>
        <end position="66"/>
    </location>
</feature>
<reference evidence="9 10" key="1">
    <citation type="submission" date="2020-04" db="EMBL/GenBank/DDBJ databases">
        <title>Phylogenetic Diversity and Antibacterial Activity against Ralstonia solanacearum of Endophytic Actinomycete Isolated from Moss.</title>
        <authorList>
            <person name="Zhuang X."/>
        </authorList>
    </citation>
    <scope>NUCLEOTIDE SEQUENCE [LARGE SCALE GENOMIC DNA]</scope>
    <source>
        <strain evidence="9 10">LD120</strain>
    </source>
</reference>
<gene>
    <name evidence="9" type="ORF">HFV08_26860</name>
</gene>
<evidence type="ECO:0000256" key="1">
    <source>
        <dbReference type="ARBA" id="ARBA00009902"/>
    </source>
</evidence>
<dbReference type="InterPro" id="IPR013189">
    <property type="entry name" value="Glyco_hydro_32_C"/>
</dbReference>
<evidence type="ECO:0000256" key="5">
    <source>
        <dbReference type="SAM" id="MobiDB-lite"/>
    </source>
</evidence>
<evidence type="ECO:0000256" key="3">
    <source>
        <dbReference type="ARBA" id="ARBA00023295"/>
    </source>
</evidence>
<keyword evidence="3 4" id="KW-0326">Glycosidase</keyword>
<evidence type="ECO:0000256" key="4">
    <source>
        <dbReference type="RuleBase" id="RU362110"/>
    </source>
</evidence>
<dbReference type="SUPFAM" id="SSF75005">
    <property type="entry name" value="Arabinanase/levansucrase/invertase"/>
    <property type="match status" value="1"/>
</dbReference>
<dbReference type="PROSITE" id="PS51318">
    <property type="entry name" value="TAT"/>
    <property type="match status" value="1"/>
</dbReference>
<dbReference type="Proteomes" id="UP000772196">
    <property type="component" value="Unassembled WGS sequence"/>
</dbReference>
<dbReference type="Pfam" id="PF08244">
    <property type="entry name" value="Glyco_hydro_32C"/>
    <property type="match status" value="1"/>
</dbReference>
<feature type="domain" description="Glycosyl hydrolase family 32 C-terminal" evidence="8">
    <location>
        <begin position="406"/>
        <end position="533"/>
    </location>
</feature>
<dbReference type="InterPro" id="IPR023296">
    <property type="entry name" value="Glyco_hydro_beta-prop_sf"/>
</dbReference>
<evidence type="ECO:0000259" key="8">
    <source>
        <dbReference type="Pfam" id="PF08244"/>
    </source>
</evidence>
<evidence type="ECO:0000259" key="7">
    <source>
        <dbReference type="Pfam" id="PF00251"/>
    </source>
</evidence>
<dbReference type="InterPro" id="IPR001362">
    <property type="entry name" value="Glyco_hydro_32"/>
</dbReference>
<dbReference type="PROSITE" id="PS00609">
    <property type="entry name" value="GLYCOSYL_HYDROL_F32"/>
    <property type="match status" value="1"/>
</dbReference>
<dbReference type="SUPFAM" id="SSF49899">
    <property type="entry name" value="Concanavalin A-like lectins/glucanases"/>
    <property type="match status" value="1"/>
</dbReference>
<keyword evidence="10" id="KW-1185">Reference proteome</keyword>